<keyword evidence="7" id="KW-0249">Electron transport</keyword>
<dbReference type="Pfam" id="PF03188">
    <property type="entry name" value="Cytochrom_B561"/>
    <property type="match status" value="1"/>
</dbReference>
<evidence type="ECO:0000256" key="4">
    <source>
        <dbReference type="ARBA" id="ARBA00022617"/>
    </source>
</evidence>
<dbReference type="SMR" id="A0A0D2K2V9"/>
<dbReference type="GO" id="GO:0016020">
    <property type="term" value="C:membrane"/>
    <property type="evidence" value="ECO:0007669"/>
    <property type="project" value="UniProtKB-SubCell"/>
</dbReference>
<feature type="domain" description="Cytochrome b561" evidence="12">
    <location>
        <begin position="6"/>
        <end position="194"/>
    </location>
</feature>
<evidence type="ECO:0000256" key="11">
    <source>
        <dbReference type="SAM" id="Phobius"/>
    </source>
</evidence>
<keyword evidence="5 11" id="KW-0812">Transmembrane</keyword>
<feature type="transmembrane region" description="Helical" evidence="11">
    <location>
        <begin position="159"/>
        <end position="182"/>
    </location>
</feature>
<dbReference type="InterPro" id="IPR045150">
    <property type="entry name" value="CYB561D1/2"/>
</dbReference>
<dbReference type="SMART" id="SM00665">
    <property type="entry name" value="B561"/>
    <property type="match status" value="1"/>
</dbReference>
<keyword evidence="3" id="KW-0813">Transport</keyword>
<evidence type="ECO:0000256" key="8">
    <source>
        <dbReference type="ARBA" id="ARBA00022989"/>
    </source>
</evidence>
<name>A0A0D2K2V9_9CHLO</name>
<evidence type="ECO:0000256" key="9">
    <source>
        <dbReference type="ARBA" id="ARBA00023004"/>
    </source>
</evidence>
<dbReference type="Proteomes" id="UP000054498">
    <property type="component" value="Unassembled WGS sequence"/>
</dbReference>
<evidence type="ECO:0000256" key="5">
    <source>
        <dbReference type="ARBA" id="ARBA00022692"/>
    </source>
</evidence>
<dbReference type="KEGG" id="mng:MNEG_3084"/>
<dbReference type="STRING" id="145388.A0A0D2K2V9"/>
<protein>
    <submittedName>
        <fullName evidence="13">Cytochrome</fullName>
    </submittedName>
</protein>
<accession>A0A0D2K2V9</accession>
<keyword evidence="4" id="KW-0349">Heme</keyword>
<dbReference type="GO" id="GO:0140575">
    <property type="term" value="F:transmembrane monodehydroascorbate reductase activity"/>
    <property type="evidence" value="ECO:0007669"/>
    <property type="project" value="InterPro"/>
</dbReference>
<dbReference type="PANTHER" id="PTHR15422">
    <property type="entry name" value="OS05G0565100 PROTEIN"/>
    <property type="match status" value="1"/>
</dbReference>
<evidence type="ECO:0000256" key="1">
    <source>
        <dbReference type="ARBA" id="ARBA00001970"/>
    </source>
</evidence>
<evidence type="ECO:0000256" key="10">
    <source>
        <dbReference type="ARBA" id="ARBA00023136"/>
    </source>
</evidence>
<evidence type="ECO:0000256" key="6">
    <source>
        <dbReference type="ARBA" id="ARBA00022723"/>
    </source>
</evidence>
<dbReference type="AlphaFoldDB" id="A0A0D2K2V9"/>
<dbReference type="InterPro" id="IPR006593">
    <property type="entry name" value="Cyt_b561/ferric_Rdtase_TM"/>
</dbReference>
<keyword evidence="10 11" id="KW-0472">Membrane</keyword>
<evidence type="ECO:0000256" key="7">
    <source>
        <dbReference type="ARBA" id="ARBA00022982"/>
    </source>
</evidence>
<keyword evidence="6" id="KW-0479">Metal-binding</keyword>
<reference evidence="13 14" key="1">
    <citation type="journal article" date="2013" name="BMC Genomics">
        <title>Reconstruction of the lipid metabolism for the microalga Monoraphidium neglectum from its genome sequence reveals characteristics suitable for biofuel production.</title>
        <authorList>
            <person name="Bogen C."/>
            <person name="Al-Dilaimi A."/>
            <person name="Albersmeier A."/>
            <person name="Wichmann J."/>
            <person name="Grundmann M."/>
            <person name="Rupp O."/>
            <person name="Lauersen K.J."/>
            <person name="Blifernez-Klassen O."/>
            <person name="Kalinowski J."/>
            <person name="Goesmann A."/>
            <person name="Mussgnug J.H."/>
            <person name="Kruse O."/>
        </authorList>
    </citation>
    <scope>NUCLEOTIDE SEQUENCE [LARGE SCALE GENOMIC DNA]</scope>
    <source>
        <strain evidence="13 14">SAG 48.87</strain>
    </source>
</reference>
<feature type="transmembrane region" description="Helical" evidence="11">
    <location>
        <begin position="77"/>
        <end position="99"/>
    </location>
</feature>
<proteinExistence type="predicted"/>
<dbReference type="PANTHER" id="PTHR15422:SF45">
    <property type="entry name" value="CYTOCHROME B561 DOMAIN-CONTAINING PROTEIN"/>
    <property type="match status" value="1"/>
</dbReference>
<dbReference type="EMBL" id="KK100593">
    <property type="protein sequence ID" value="KIZ04868.1"/>
    <property type="molecule type" value="Genomic_DNA"/>
</dbReference>
<evidence type="ECO:0000256" key="3">
    <source>
        <dbReference type="ARBA" id="ARBA00022448"/>
    </source>
</evidence>
<dbReference type="RefSeq" id="XP_013903887.1">
    <property type="nucleotide sequence ID" value="XM_014048433.1"/>
</dbReference>
<organism evidence="13 14">
    <name type="scientific">Monoraphidium neglectum</name>
    <dbReference type="NCBI Taxonomy" id="145388"/>
    <lineage>
        <taxon>Eukaryota</taxon>
        <taxon>Viridiplantae</taxon>
        <taxon>Chlorophyta</taxon>
        <taxon>core chlorophytes</taxon>
        <taxon>Chlorophyceae</taxon>
        <taxon>CS clade</taxon>
        <taxon>Sphaeropleales</taxon>
        <taxon>Selenastraceae</taxon>
        <taxon>Monoraphidium</taxon>
    </lineage>
</organism>
<keyword evidence="14" id="KW-1185">Reference proteome</keyword>
<comment type="subcellular location">
    <subcellularLocation>
        <location evidence="2">Membrane</location>
        <topology evidence="2">Multi-pass membrane protein</topology>
    </subcellularLocation>
</comment>
<sequence length="194" mass="21375">MLEAVAVRARRVAAWPNVLHFLLFVLSLSLAFSSYNGTLFGWHPFCMAIGYLFFMGEGLISAWAIRTTAGEERLRGLDMHALMQLRAVVLIAIGAGVIIHNKNLNHKAHFKTLHGKLGLLTLVLTGLSPLLGAISFRKLGLLQRFPEQWHSRLKKAHRVAFATPAWQVGTAAAGGLMVTLLYGRIRRQGVLKGV</sequence>
<dbReference type="GeneID" id="25735962"/>
<dbReference type="PROSITE" id="PS50939">
    <property type="entry name" value="CYTOCHROME_B561"/>
    <property type="match status" value="1"/>
</dbReference>
<keyword evidence="9" id="KW-0408">Iron</keyword>
<dbReference type="Gene3D" id="1.20.120.1770">
    <property type="match status" value="1"/>
</dbReference>
<evidence type="ECO:0000259" key="12">
    <source>
        <dbReference type="PROSITE" id="PS50939"/>
    </source>
</evidence>
<feature type="transmembrane region" description="Helical" evidence="11">
    <location>
        <begin position="41"/>
        <end position="65"/>
    </location>
</feature>
<evidence type="ECO:0000313" key="14">
    <source>
        <dbReference type="Proteomes" id="UP000054498"/>
    </source>
</evidence>
<dbReference type="OrthoDB" id="432881at2759"/>
<feature type="transmembrane region" description="Helical" evidence="11">
    <location>
        <begin position="119"/>
        <end position="139"/>
    </location>
</feature>
<gene>
    <name evidence="13" type="ORF">MNEG_3084</name>
</gene>
<comment type="cofactor">
    <cofactor evidence="1">
        <name>heme b</name>
        <dbReference type="ChEBI" id="CHEBI:60344"/>
    </cofactor>
</comment>
<feature type="transmembrane region" description="Helical" evidence="11">
    <location>
        <begin position="12"/>
        <end position="35"/>
    </location>
</feature>
<dbReference type="GO" id="GO:0046872">
    <property type="term" value="F:metal ion binding"/>
    <property type="evidence" value="ECO:0007669"/>
    <property type="project" value="UniProtKB-KW"/>
</dbReference>
<keyword evidence="8 11" id="KW-1133">Transmembrane helix</keyword>
<evidence type="ECO:0000313" key="13">
    <source>
        <dbReference type="EMBL" id="KIZ04868.1"/>
    </source>
</evidence>
<evidence type="ECO:0000256" key="2">
    <source>
        <dbReference type="ARBA" id="ARBA00004141"/>
    </source>
</evidence>